<evidence type="ECO:0008006" key="3">
    <source>
        <dbReference type="Google" id="ProtNLM"/>
    </source>
</evidence>
<evidence type="ECO:0000313" key="1">
    <source>
        <dbReference type="EMBL" id="BCJ31215.1"/>
    </source>
</evidence>
<dbReference type="OrthoDB" id="4539099at2"/>
<dbReference type="Gene3D" id="3.30.460.40">
    <property type="match status" value="1"/>
</dbReference>
<dbReference type="EMBL" id="AP023354">
    <property type="protein sequence ID" value="BCJ31215.1"/>
    <property type="molecule type" value="Genomic_DNA"/>
</dbReference>
<dbReference type="Proteomes" id="UP000680750">
    <property type="component" value="Chromosome"/>
</dbReference>
<dbReference type="RefSeq" id="WP_051801591.1">
    <property type="nucleotide sequence ID" value="NZ_AP023354.1"/>
</dbReference>
<organism evidence="1 2">
    <name type="scientific">Actinocatenispora sera</name>
    <dbReference type="NCBI Taxonomy" id="390989"/>
    <lineage>
        <taxon>Bacteria</taxon>
        <taxon>Bacillati</taxon>
        <taxon>Actinomycetota</taxon>
        <taxon>Actinomycetes</taxon>
        <taxon>Micromonosporales</taxon>
        <taxon>Micromonosporaceae</taxon>
        <taxon>Actinocatenispora</taxon>
    </lineage>
</organism>
<dbReference type="AlphaFoldDB" id="A0A810L8L5"/>
<dbReference type="KEGG" id="aser:Asera_53230"/>
<proteinExistence type="predicted"/>
<reference evidence="1" key="1">
    <citation type="submission" date="2020-08" db="EMBL/GenBank/DDBJ databases">
        <title>Whole genome shotgun sequence of Actinocatenispora sera NBRC 101916.</title>
        <authorList>
            <person name="Komaki H."/>
            <person name="Tamura T."/>
        </authorList>
    </citation>
    <scope>NUCLEOTIDE SEQUENCE</scope>
    <source>
        <strain evidence="1">NBRC 101916</strain>
    </source>
</reference>
<gene>
    <name evidence="1" type="ORF">Asera_53230</name>
</gene>
<name>A0A810L8L5_9ACTN</name>
<sequence length="224" mass="24334">MTDAPIESVPAPAAGAPADLDLTNWGPWTPEQLAQRLAGIDVPWWVCGGWALELFHRDAGTGPLRGHEDLEFGICRPDFPVVRAALLAGGGLAQYSAGGGKLWPLPADELPPPQITQVWTATAADDVFRTDLFLDPGSHRQWVCKRDDRLVRPLADTIARSASGVPYQRAEVVLLMKAKHARGKDVADFTATLPLLSEAQRDWLAGALRLIHPGHPWIERVAPV</sequence>
<keyword evidence="2" id="KW-1185">Reference proteome</keyword>
<accession>A0A810L8L5</accession>
<protein>
    <recommendedName>
        <fullName evidence="3">Amino acid transporter</fullName>
    </recommendedName>
</protein>
<evidence type="ECO:0000313" key="2">
    <source>
        <dbReference type="Proteomes" id="UP000680750"/>
    </source>
</evidence>